<dbReference type="GO" id="GO:0003697">
    <property type="term" value="F:single-stranded DNA binding"/>
    <property type="evidence" value="ECO:0007669"/>
    <property type="project" value="InterPro"/>
</dbReference>
<dbReference type="RefSeq" id="WP_163106392.1">
    <property type="nucleotide sequence ID" value="NZ_JAAAWO010000005.1"/>
</dbReference>
<dbReference type="SUPFAM" id="SSF143081">
    <property type="entry name" value="BB1717-like"/>
    <property type="match status" value="1"/>
</dbReference>
<gene>
    <name evidence="1" type="ORF">GTQ48_09080</name>
</gene>
<evidence type="ECO:0000313" key="2">
    <source>
        <dbReference type="Proteomes" id="UP000471381"/>
    </source>
</evidence>
<organism evidence="1 2">
    <name type="scientific">Alteromonas genovensis</name>
    <dbReference type="NCBI Taxonomy" id="471225"/>
    <lineage>
        <taxon>Bacteria</taxon>
        <taxon>Pseudomonadati</taxon>
        <taxon>Pseudomonadota</taxon>
        <taxon>Gammaproteobacteria</taxon>
        <taxon>Alteromonadales</taxon>
        <taxon>Alteromonadaceae</taxon>
        <taxon>Alteromonas/Salinimonas group</taxon>
        <taxon>Alteromonas</taxon>
    </lineage>
</organism>
<protein>
    <submittedName>
        <fullName evidence="1">DUF159 family protein</fullName>
    </submittedName>
</protein>
<keyword evidence="2" id="KW-1185">Reference proteome</keyword>
<evidence type="ECO:0000313" key="1">
    <source>
        <dbReference type="EMBL" id="NDW15671.1"/>
    </source>
</evidence>
<dbReference type="GO" id="GO:0106300">
    <property type="term" value="P:protein-DNA covalent cross-linking repair"/>
    <property type="evidence" value="ECO:0007669"/>
    <property type="project" value="InterPro"/>
</dbReference>
<dbReference type="Gene3D" id="3.90.1680.10">
    <property type="entry name" value="SOS response associated peptidase-like"/>
    <property type="match status" value="1"/>
</dbReference>
<comment type="caution">
    <text evidence="1">The sequence shown here is derived from an EMBL/GenBank/DDBJ whole genome shotgun (WGS) entry which is preliminary data.</text>
</comment>
<dbReference type="InterPro" id="IPR036590">
    <property type="entry name" value="SRAP-like"/>
</dbReference>
<sequence length="232" mass="25758">MCGFIQRETLSPAVLELLEEVGLGETIPLFNDEAQHSDVLNFYPAFGKAVDKRITNLIVDSKRTINATWWFDASPVGDTLALGDRTTFNARNLDSPYWHKAITKRRGIVVATAVGESNPSANGKSHYLMRPTSGAMLLGVVYRMFSNGCFSCAVVTRPPRPDFSQYHEKSIPCFLPHDKEVIHAWLGNEENEAVDELLSNPKIYCDLEVTKVKTFKSGEPLAPTTILPASTR</sequence>
<accession>A0A6N9TEV0</accession>
<dbReference type="InterPro" id="IPR003738">
    <property type="entry name" value="SRAP"/>
</dbReference>
<reference evidence="1 2" key="1">
    <citation type="submission" date="2020-01" db="EMBL/GenBank/DDBJ databases">
        <title>Genomes of bacteria type strains.</title>
        <authorList>
            <person name="Chen J."/>
            <person name="Zhu S."/>
            <person name="Yang J."/>
        </authorList>
    </citation>
    <scope>NUCLEOTIDE SEQUENCE [LARGE SCALE GENOMIC DNA]</scope>
    <source>
        <strain evidence="1 2">LMG 24078</strain>
    </source>
</reference>
<name>A0A6N9TEV0_9ALTE</name>
<dbReference type="Pfam" id="PF02586">
    <property type="entry name" value="SRAP"/>
    <property type="match status" value="1"/>
</dbReference>
<dbReference type="EMBL" id="JAAAWO010000005">
    <property type="protein sequence ID" value="NDW15671.1"/>
    <property type="molecule type" value="Genomic_DNA"/>
</dbReference>
<proteinExistence type="predicted"/>
<dbReference type="Proteomes" id="UP000471381">
    <property type="component" value="Unassembled WGS sequence"/>
</dbReference>
<dbReference type="AlphaFoldDB" id="A0A6N9TEV0"/>